<reference evidence="9 10" key="1">
    <citation type="journal article" date="2019" name="Emerg. Microbes Infect.">
        <title>Comprehensive subspecies identification of 175 nontuberculous mycobacteria species based on 7547 genomic profiles.</title>
        <authorList>
            <person name="Matsumoto Y."/>
            <person name="Kinjo T."/>
            <person name="Motooka D."/>
            <person name="Nabeya D."/>
            <person name="Jung N."/>
            <person name="Uechi K."/>
            <person name="Horii T."/>
            <person name="Iida T."/>
            <person name="Fujita J."/>
            <person name="Nakamura S."/>
        </authorList>
    </citation>
    <scope>NUCLEOTIDE SEQUENCE [LARGE SCALE GENOMIC DNA]</scope>
    <source>
        <strain evidence="9 10">JCM 17322</strain>
    </source>
</reference>
<evidence type="ECO:0000256" key="7">
    <source>
        <dbReference type="SAM" id="MobiDB-lite"/>
    </source>
</evidence>
<dbReference type="InterPro" id="IPR002781">
    <property type="entry name" value="TM_pro_TauE-like"/>
</dbReference>
<dbReference type="RefSeq" id="WP_163754709.1">
    <property type="nucleotide sequence ID" value="NZ_BLKW01000002.1"/>
</dbReference>
<name>A0A7I9XU95_9MYCO</name>
<protein>
    <recommendedName>
        <fullName evidence="6">Probable membrane transporter protein</fullName>
    </recommendedName>
</protein>
<comment type="caution">
    <text evidence="9">The sequence shown here is derived from an EMBL/GenBank/DDBJ whole genome shotgun (WGS) entry which is preliminary data.</text>
</comment>
<feature type="transmembrane region" description="Helical" evidence="6">
    <location>
        <begin position="253"/>
        <end position="271"/>
    </location>
</feature>
<dbReference type="GO" id="GO:0005886">
    <property type="term" value="C:plasma membrane"/>
    <property type="evidence" value="ECO:0007669"/>
    <property type="project" value="UniProtKB-SubCell"/>
</dbReference>
<gene>
    <name evidence="9" type="ORF">MBOT_08700</name>
</gene>
<evidence type="ECO:0000313" key="9">
    <source>
        <dbReference type="EMBL" id="GFG73505.1"/>
    </source>
</evidence>
<feature type="transmembrane region" description="Helical" evidence="6">
    <location>
        <begin position="221"/>
        <end position="241"/>
    </location>
</feature>
<dbReference type="AlphaFoldDB" id="A0A7I9XU95"/>
<feature type="transmembrane region" description="Helical" evidence="6">
    <location>
        <begin position="104"/>
        <end position="123"/>
    </location>
</feature>
<comment type="subcellular location">
    <subcellularLocation>
        <location evidence="6">Cell membrane</location>
        <topology evidence="6">Multi-pass membrane protein</topology>
    </subcellularLocation>
    <subcellularLocation>
        <location evidence="1">Membrane</location>
        <topology evidence="1">Multi-pass membrane protein</topology>
    </subcellularLocation>
</comment>
<feature type="transmembrane region" description="Helical" evidence="6">
    <location>
        <begin position="53"/>
        <end position="74"/>
    </location>
</feature>
<dbReference type="EMBL" id="BLKW01000002">
    <property type="protein sequence ID" value="GFG73505.1"/>
    <property type="molecule type" value="Genomic_DNA"/>
</dbReference>
<sequence>MCSVRLAAISMSGIASAALLGFVIGVALGALGGGGSILAVPALVYVVGERAQTAMTTSLVAVGATAFVGLAGHIRTGTVRVAPGLIFGIVGIGGSLLGSLLNRMVSSEVLLLAFSVLILVAAWRMHVRQAETSCHARQFNTVAIDGDRGRPASARRVRPARAASEGSGTVSGGERQRRAVLATGARVVIAGTIVGFLTGLFGVGGGFVIVPALVLALDFEIPAAVGTSLLVIVITSAEGVIFRLPGGEIDWRVAIPFTAAGIIGVGVGTLIASRVPAARLTRWFVWLLVAVACYTVVQSIRGM</sequence>
<dbReference type="InterPro" id="IPR051598">
    <property type="entry name" value="TSUP/Inactive_protease-like"/>
</dbReference>
<feature type="transmembrane region" description="Helical" evidence="6">
    <location>
        <begin position="187"/>
        <end position="215"/>
    </location>
</feature>
<feature type="region of interest" description="Disordered" evidence="7">
    <location>
        <begin position="147"/>
        <end position="171"/>
    </location>
</feature>
<accession>A0A7I9XU95</accession>
<keyword evidence="8" id="KW-0732">Signal</keyword>
<dbReference type="Proteomes" id="UP000465361">
    <property type="component" value="Unassembled WGS sequence"/>
</dbReference>
<evidence type="ECO:0000256" key="2">
    <source>
        <dbReference type="ARBA" id="ARBA00009142"/>
    </source>
</evidence>
<evidence type="ECO:0000256" key="8">
    <source>
        <dbReference type="SAM" id="SignalP"/>
    </source>
</evidence>
<feature type="signal peptide" evidence="8">
    <location>
        <begin position="1"/>
        <end position="17"/>
    </location>
</feature>
<feature type="transmembrane region" description="Helical" evidence="6">
    <location>
        <begin position="81"/>
        <end position="98"/>
    </location>
</feature>
<evidence type="ECO:0000256" key="6">
    <source>
        <dbReference type="RuleBase" id="RU363041"/>
    </source>
</evidence>
<organism evidence="9 10">
    <name type="scientific">Mycobacterium botniense</name>
    <dbReference type="NCBI Taxonomy" id="84962"/>
    <lineage>
        <taxon>Bacteria</taxon>
        <taxon>Bacillati</taxon>
        <taxon>Actinomycetota</taxon>
        <taxon>Actinomycetes</taxon>
        <taxon>Mycobacteriales</taxon>
        <taxon>Mycobacteriaceae</taxon>
        <taxon>Mycobacterium</taxon>
    </lineage>
</organism>
<dbReference type="PANTHER" id="PTHR43701">
    <property type="entry name" value="MEMBRANE TRANSPORTER PROTEIN MJ0441-RELATED"/>
    <property type="match status" value="1"/>
</dbReference>
<evidence type="ECO:0000313" key="10">
    <source>
        <dbReference type="Proteomes" id="UP000465361"/>
    </source>
</evidence>
<feature type="transmembrane region" description="Helical" evidence="6">
    <location>
        <begin position="283"/>
        <end position="300"/>
    </location>
</feature>
<proteinExistence type="inferred from homology"/>
<keyword evidence="6" id="KW-1003">Cell membrane</keyword>
<dbReference type="PANTHER" id="PTHR43701:SF2">
    <property type="entry name" value="MEMBRANE TRANSPORTER PROTEIN YJNA-RELATED"/>
    <property type="match status" value="1"/>
</dbReference>
<feature type="chain" id="PRO_5029537051" description="Probable membrane transporter protein" evidence="8">
    <location>
        <begin position="18"/>
        <end position="303"/>
    </location>
</feature>
<keyword evidence="5 6" id="KW-0472">Membrane</keyword>
<evidence type="ECO:0000256" key="3">
    <source>
        <dbReference type="ARBA" id="ARBA00022692"/>
    </source>
</evidence>
<evidence type="ECO:0000256" key="5">
    <source>
        <dbReference type="ARBA" id="ARBA00023136"/>
    </source>
</evidence>
<evidence type="ECO:0000256" key="4">
    <source>
        <dbReference type="ARBA" id="ARBA00022989"/>
    </source>
</evidence>
<keyword evidence="10" id="KW-1185">Reference proteome</keyword>
<keyword evidence="3 6" id="KW-0812">Transmembrane</keyword>
<comment type="similarity">
    <text evidence="2 6">Belongs to the 4-toluene sulfonate uptake permease (TSUP) (TC 2.A.102) family.</text>
</comment>
<keyword evidence="4 6" id="KW-1133">Transmembrane helix</keyword>
<evidence type="ECO:0000256" key="1">
    <source>
        <dbReference type="ARBA" id="ARBA00004141"/>
    </source>
</evidence>
<dbReference type="Pfam" id="PF01925">
    <property type="entry name" value="TauE"/>
    <property type="match status" value="1"/>
</dbReference>